<sequence length="196" mass="22388">MAVAARFTDADIPYRDKRNEFTLRPYTCSSLAKRLTLAKAAFKCFAINRDEVCKSTAKIEEQIDCQHSSARTKTLQVRTYIYVAASLNCTSHIAVQYKVFLAYRYQNPSHSSYDEDLVSSDAPALGQPSLVQKRKLLLTAKTSERSRWFARHFAQCLSKCTSCTKRKTDNQIYLSGRVKNMYDHSENSLTFLIKAE</sequence>
<protein>
    <submittedName>
        <fullName evidence="1">Uncharacterized protein</fullName>
    </submittedName>
</protein>
<keyword evidence="2" id="KW-1185">Reference proteome</keyword>
<organism evidence="1 2">
    <name type="scientific">Clonorchis sinensis</name>
    <name type="common">Chinese liver fluke</name>
    <dbReference type="NCBI Taxonomy" id="79923"/>
    <lineage>
        <taxon>Eukaryota</taxon>
        <taxon>Metazoa</taxon>
        <taxon>Spiralia</taxon>
        <taxon>Lophotrochozoa</taxon>
        <taxon>Platyhelminthes</taxon>
        <taxon>Trematoda</taxon>
        <taxon>Digenea</taxon>
        <taxon>Opisthorchiida</taxon>
        <taxon>Opisthorchiata</taxon>
        <taxon>Opisthorchiidae</taxon>
        <taxon>Clonorchis</taxon>
    </lineage>
</organism>
<dbReference type="Proteomes" id="UP000008909">
    <property type="component" value="Unassembled WGS sequence"/>
</dbReference>
<dbReference type="EMBL" id="DF142833">
    <property type="protein sequence ID" value="GAA47308.1"/>
    <property type="molecule type" value="Genomic_DNA"/>
</dbReference>
<proteinExistence type="predicted"/>
<reference evidence="1" key="1">
    <citation type="journal article" date="2011" name="Genome Biol.">
        <title>The draft genome of the carcinogenic human liver fluke Clonorchis sinensis.</title>
        <authorList>
            <person name="Wang X."/>
            <person name="Chen W."/>
            <person name="Huang Y."/>
            <person name="Sun J."/>
            <person name="Men J."/>
            <person name="Liu H."/>
            <person name="Luo F."/>
            <person name="Guo L."/>
            <person name="Lv X."/>
            <person name="Deng C."/>
            <person name="Zhou C."/>
            <person name="Fan Y."/>
            <person name="Li X."/>
            <person name="Huang L."/>
            <person name="Hu Y."/>
            <person name="Liang C."/>
            <person name="Hu X."/>
            <person name="Xu J."/>
            <person name="Yu X."/>
        </authorList>
    </citation>
    <scope>NUCLEOTIDE SEQUENCE [LARGE SCALE GENOMIC DNA]</scope>
    <source>
        <strain evidence="1">Henan</strain>
    </source>
</reference>
<evidence type="ECO:0000313" key="2">
    <source>
        <dbReference type="Proteomes" id="UP000008909"/>
    </source>
</evidence>
<gene>
    <name evidence="1" type="ORF">CLF_100200</name>
</gene>
<name>G7Y2X1_CLOSI</name>
<dbReference type="AlphaFoldDB" id="G7Y2X1"/>
<evidence type="ECO:0000313" key="1">
    <source>
        <dbReference type="EMBL" id="GAA47308.1"/>
    </source>
</evidence>
<reference key="2">
    <citation type="submission" date="2011-10" db="EMBL/GenBank/DDBJ databases">
        <title>The genome and transcriptome sequence of Clonorchis sinensis provide insights into the carcinogenic liver fluke.</title>
        <authorList>
            <person name="Wang X."/>
            <person name="Huang Y."/>
            <person name="Chen W."/>
            <person name="Liu H."/>
            <person name="Guo L."/>
            <person name="Chen Y."/>
            <person name="Luo F."/>
            <person name="Zhou W."/>
            <person name="Sun J."/>
            <person name="Mao Q."/>
            <person name="Liang P."/>
            <person name="Zhou C."/>
            <person name="Tian Y."/>
            <person name="Men J."/>
            <person name="Lv X."/>
            <person name="Huang L."/>
            <person name="Zhou J."/>
            <person name="Hu Y."/>
            <person name="Li R."/>
            <person name="Zhang F."/>
            <person name="Lei H."/>
            <person name="Li X."/>
            <person name="Hu X."/>
            <person name="Liang C."/>
            <person name="Xu J."/>
            <person name="Wu Z."/>
            <person name="Yu X."/>
        </authorList>
    </citation>
    <scope>NUCLEOTIDE SEQUENCE</scope>
    <source>
        <strain>Henan</strain>
    </source>
</reference>
<accession>G7Y2X1</accession>